<accession>A0ABP0ZAQ8</accession>
<gene>
    <name evidence="1" type="ORF">CITCOLO1_LOCUS22329</name>
</gene>
<evidence type="ECO:0000313" key="2">
    <source>
        <dbReference type="Proteomes" id="UP001642487"/>
    </source>
</evidence>
<sequence>MLLREDTSFFVNIIRLGGFLDSCYHAATKSDILPEITFSWRCMQIRLLRCACIFWIWFTRLGWRAQMKSPGRSVVYM</sequence>
<dbReference type="EMBL" id="OZ021743">
    <property type="protein sequence ID" value="CAK9329849.1"/>
    <property type="molecule type" value="Genomic_DNA"/>
</dbReference>
<keyword evidence="2" id="KW-1185">Reference proteome</keyword>
<dbReference type="Proteomes" id="UP001642487">
    <property type="component" value="Chromosome 9"/>
</dbReference>
<proteinExistence type="predicted"/>
<organism evidence="1 2">
    <name type="scientific">Citrullus colocynthis</name>
    <name type="common">colocynth</name>
    <dbReference type="NCBI Taxonomy" id="252529"/>
    <lineage>
        <taxon>Eukaryota</taxon>
        <taxon>Viridiplantae</taxon>
        <taxon>Streptophyta</taxon>
        <taxon>Embryophyta</taxon>
        <taxon>Tracheophyta</taxon>
        <taxon>Spermatophyta</taxon>
        <taxon>Magnoliopsida</taxon>
        <taxon>eudicotyledons</taxon>
        <taxon>Gunneridae</taxon>
        <taxon>Pentapetalae</taxon>
        <taxon>rosids</taxon>
        <taxon>fabids</taxon>
        <taxon>Cucurbitales</taxon>
        <taxon>Cucurbitaceae</taxon>
        <taxon>Benincaseae</taxon>
        <taxon>Citrullus</taxon>
    </lineage>
</organism>
<name>A0ABP0ZAQ8_9ROSI</name>
<evidence type="ECO:0000313" key="1">
    <source>
        <dbReference type="EMBL" id="CAK9329849.1"/>
    </source>
</evidence>
<protein>
    <submittedName>
        <fullName evidence="1">Uncharacterized protein</fullName>
    </submittedName>
</protein>
<reference evidence="1 2" key="1">
    <citation type="submission" date="2024-03" db="EMBL/GenBank/DDBJ databases">
        <authorList>
            <person name="Gkanogiannis A."/>
            <person name="Becerra Lopez-Lavalle L."/>
        </authorList>
    </citation>
    <scope>NUCLEOTIDE SEQUENCE [LARGE SCALE GENOMIC DNA]</scope>
</reference>